<evidence type="ECO:0000256" key="5">
    <source>
        <dbReference type="ARBA" id="ARBA00023211"/>
    </source>
</evidence>
<dbReference type="PIRSF" id="PIRSF004983">
    <property type="entry name" value="MenD"/>
    <property type="match status" value="1"/>
</dbReference>
<dbReference type="Pfam" id="PF16582">
    <property type="entry name" value="TPP_enzyme_M_2"/>
    <property type="match status" value="1"/>
</dbReference>
<comment type="catalytic activity">
    <reaction evidence="6">
        <text>isochorismate + 2-oxoglutarate + H(+) = 5-enolpyruvoyl-6-hydroxy-2-succinyl-cyclohex-3-ene-1-carboxylate + CO2</text>
        <dbReference type="Rhea" id="RHEA:25593"/>
        <dbReference type="ChEBI" id="CHEBI:15378"/>
        <dbReference type="ChEBI" id="CHEBI:16526"/>
        <dbReference type="ChEBI" id="CHEBI:16810"/>
        <dbReference type="ChEBI" id="CHEBI:29780"/>
        <dbReference type="ChEBI" id="CHEBI:58818"/>
        <dbReference type="EC" id="2.2.1.9"/>
    </reaction>
</comment>
<dbReference type="Gene3D" id="3.40.50.970">
    <property type="match status" value="2"/>
</dbReference>
<dbReference type="Gene3D" id="3.40.50.1220">
    <property type="entry name" value="TPP-binding domain"/>
    <property type="match status" value="1"/>
</dbReference>
<dbReference type="EC" id="2.2.1.9" evidence="6"/>
<dbReference type="SUPFAM" id="SSF52518">
    <property type="entry name" value="Thiamin diphosphate-binding fold (THDP-binding)"/>
    <property type="match status" value="2"/>
</dbReference>
<dbReference type="Proteomes" id="UP000072605">
    <property type="component" value="Unassembled WGS sequence"/>
</dbReference>
<reference evidence="10 11" key="1">
    <citation type="journal article" date="2016" name="Front. Microbiol.">
        <title>Genomic Resource of Rice Seed Associated Bacteria.</title>
        <authorList>
            <person name="Midha S."/>
            <person name="Bansal K."/>
            <person name="Sharma S."/>
            <person name="Kumar N."/>
            <person name="Patil P.P."/>
            <person name="Chaudhry V."/>
            <person name="Patil P.B."/>
        </authorList>
    </citation>
    <scope>NUCLEOTIDE SEQUENCE [LARGE SCALE GENOMIC DNA]</scope>
    <source>
        <strain evidence="10 11">RSA11</strain>
    </source>
</reference>
<keyword evidence="5 6" id="KW-0464">Manganese</keyword>
<evidence type="ECO:0000259" key="9">
    <source>
        <dbReference type="Pfam" id="PF16582"/>
    </source>
</evidence>
<comment type="similarity">
    <text evidence="6">Belongs to the TPP enzyme family. MenD subfamily.</text>
</comment>
<protein>
    <recommendedName>
        <fullName evidence="6">2-succinyl-5-enolpyruvyl-6-hydroxy-3-cyclohexene-1-carboxylate synthase</fullName>
        <shortName evidence="6">SEPHCHC synthase</shortName>
        <ecNumber evidence="6">2.2.1.9</ecNumber>
    </recommendedName>
    <alternativeName>
        <fullName evidence="6">Menaquinone biosynthesis protein MenD</fullName>
    </alternativeName>
</protein>
<dbReference type="InterPro" id="IPR011766">
    <property type="entry name" value="TPP_enzyme_TPP-bd"/>
</dbReference>
<evidence type="ECO:0000259" key="8">
    <source>
        <dbReference type="Pfam" id="PF02776"/>
    </source>
</evidence>
<comment type="pathway">
    <text evidence="6">Quinol/quinone metabolism; menaquinone biosynthesis.</text>
</comment>
<comment type="caution">
    <text evidence="10">The sequence shown here is derived from an EMBL/GenBank/DDBJ whole genome shotgun (WGS) entry which is preliminary data.</text>
</comment>
<evidence type="ECO:0000256" key="1">
    <source>
        <dbReference type="ARBA" id="ARBA00022679"/>
    </source>
</evidence>
<dbReference type="CDD" id="cd07037">
    <property type="entry name" value="TPP_PYR_MenD"/>
    <property type="match status" value="1"/>
</dbReference>
<dbReference type="AlphaFoldDB" id="A0AAW3MA70"/>
<keyword evidence="3 6" id="KW-0460">Magnesium</keyword>
<accession>A0AAW3MA70</accession>
<dbReference type="GO" id="GO:0009234">
    <property type="term" value="P:menaquinone biosynthetic process"/>
    <property type="evidence" value="ECO:0007669"/>
    <property type="project" value="UniProtKB-UniRule"/>
</dbReference>
<comment type="pathway">
    <text evidence="6">Quinol/quinone metabolism; 1,4-dihydroxy-2-naphthoate biosynthesis; 1,4-dihydroxy-2-naphthoate from chorismate: step 2/7.</text>
</comment>
<evidence type="ECO:0000256" key="4">
    <source>
        <dbReference type="ARBA" id="ARBA00023052"/>
    </source>
</evidence>
<dbReference type="GO" id="GO:0030145">
    <property type="term" value="F:manganese ion binding"/>
    <property type="evidence" value="ECO:0007669"/>
    <property type="project" value="UniProtKB-UniRule"/>
</dbReference>
<comment type="cofactor">
    <cofactor evidence="6">
        <name>thiamine diphosphate</name>
        <dbReference type="ChEBI" id="CHEBI:58937"/>
    </cofactor>
    <text evidence="6">Binds 1 thiamine pyrophosphate per subunit.</text>
</comment>
<evidence type="ECO:0000256" key="3">
    <source>
        <dbReference type="ARBA" id="ARBA00022842"/>
    </source>
</evidence>
<dbReference type="InterPro" id="IPR004433">
    <property type="entry name" value="MenaQ_synth_MenD"/>
</dbReference>
<dbReference type="EMBL" id="LDQV01000033">
    <property type="protein sequence ID" value="KTR25670.1"/>
    <property type="molecule type" value="Genomic_DNA"/>
</dbReference>
<dbReference type="GO" id="GO:0070204">
    <property type="term" value="F:2-succinyl-5-enolpyruvyl-6-hydroxy-3-cyclohexene-1-carboxylic-acid synthase activity"/>
    <property type="evidence" value="ECO:0007669"/>
    <property type="project" value="UniProtKB-UniRule"/>
</dbReference>
<evidence type="ECO:0000256" key="6">
    <source>
        <dbReference type="HAMAP-Rule" id="MF_01659"/>
    </source>
</evidence>
<proteinExistence type="inferred from homology"/>
<dbReference type="Pfam" id="PF02775">
    <property type="entry name" value="TPP_enzyme_C"/>
    <property type="match status" value="1"/>
</dbReference>
<evidence type="ECO:0000313" key="11">
    <source>
        <dbReference type="Proteomes" id="UP000072605"/>
    </source>
</evidence>
<dbReference type="InterPro" id="IPR032264">
    <property type="entry name" value="MenD_middle"/>
</dbReference>
<feature type="domain" description="Thiamine pyrophosphate enzyme N-terminal TPP-binding" evidence="8">
    <location>
        <begin position="9"/>
        <end position="124"/>
    </location>
</feature>
<dbReference type="NCBIfam" id="TIGR00173">
    <property type="entry name" value="menD"/>
    <property type="match status" value="1"/>
</dbReference>
<dbReference type="InterPro" id="IPR029061">
    <property type="entry name" value="THDP-binding"/>
</dbReference>
<name>A0AAW3MA70_9BACL</name>
<evidence type="ECO:0000313" key="10">
    <source>
        <dbReference type="EMBL" id="KTR25670.1"/>
    </source>
</evidence>
<keyword evidence="4 6" id="KW-0786">Thiamine pyrophosphate</keyword>
<keyword evidence="1 6" id="KW-0808">Transferase</keyword>
<dbReference type="Pfam" id="PF02776">
    <property type="entry name" value="TPP_enzyme_N"/>
    <property type="match status" value="1"/>
</dbReference>
<comment type="cofactor">
    <cofactor evidence="6">
        <name>Mg(2+)</name>
        <dbReference type="ChEBI" id="CHEBI:18420"/>
    </cofactor>
    <cofactor evidence="6">
        <name>Mn(2+)</name>
        <dbReference type="ChEBI" id="CHEBI:29035"/>
    </cofactor>
</comment>
<feature type="domain" description="Thiamine pyrophosphate enzyme TPP-binding" evidence="7">
    <location>
        <begin position="394"/>
        <end position="514"/>
    </location>
</feature>
<comment type="function">
    <text evidence="6">Catalyzes the thiamine diphosphate-dependent decarboxylation of 2-oxoglutarate and the subsequent addition of the resulting succinic semialdehyde-thiamine pyrophosphate anion to isochorismate to yield 2-succinyl-5-enolpyruvyl-6-hydroxy-3-cyclohexene-1-carboxylate (SEPHCHC).</text>
</comment>
<dbReference type="GO" id="GO:0030976">
    <property type="term" value="F:thiamine pyrophosphate binding"/>
    <property type="evidence" value="ECO:0007669"/>
    <property type="project" value="UniProtKB-UniRule"/>
</dbReference>
<dbReference type="PANTHER" id="PTHR42916:SF1">
    <property type="entry name" value="PROTEIN PHYLLO, CHLOROPLASTIC"/>
    <property type="match status" value="1"/>
</dbReference>
<dbReference type="HAMAP" id="MF_01659">
    <property type="entry name" value="MenD"/>
    <property type="match status" value="1"/>
</dbReference>
<sequence>MIFMLTKWMHTLIDTLVASGVRDFVISPGSRSTPLAIAAFLHPSSRTHVLVDERSASFFALGLTRTEERVRPVALICTSGTAATNYYSAVTEANIFELPLIVLTADRPHELRNVGAPQAIDQVGLYGKQVRHAFDLPLAEEASLPYVAHVAQRATLLSLTEPAGPVQINVPLREPLVPELDLLRTGRPVGVLPEPTPGVNDALATALQEERLLFVLGPQLTAADSQVVISYAKQAGIPVLADPLSQGRQSHDAHVFAYYDTWLKHPATAQYVRPDRIIRFGAMPTSKPYLLWSRDIPTTVVGHPGNWRDPQLHSDFVIGHARQLTHYISVPHDPAYLTLLQQAERRVAAAFATIDLEEMTEYNVVRALTTLQDGSLFVSNSMPIRDVDTFLPTGTPLRLLANRGANGIDGILSSALGATFDATHRYLLVGDLAFIHDINGLMTARTLPLTIILVNNAGGGIFSFLPQQQLEQEVFEPLFGTPQHLDFASLASGYGVTYQAIDSIAALRQALAEETNVTRILEVKTTRTENVQMHRSIWDVTNHALAEVFQ</sequence>
<evidence type="ECO:0000259" key="7">
    <source>
        <dbReference type="Pfam" id="PF02775"/>
    </source>
</evidence>
<dbReference type="CDD" id="cd02009">
    <property type="entry name" value="TPP_SHCHC_synthase"/>
    <property type="match status" value="1"/>
</dbReference>
<dbReference type="InterPro" id="IPR012001">
    <property type="entry name" value="Thiamin_PyroP_enz_TPP-bd_dom"/>
</dbReference>
<evidence type="ECO:0000256" key="2">
    <source>
        <dbReference type="ARBA" id="ARBA00022723"/>
    </source>
</evidence>
<dbReference type="GO" id="GO:0000287">
    <property type="term" value="F:magnesium ion binding"/>
    <property type="evidence" value="ECO:0007669"/>
    <property type="project" value="UniProtKB-UniRule"/>
</dbReference>
<keyword evidence="6" id="KW-0474">Menaquinone biosynthesis</keyword>
<gene>
    <name evidence="6" type="primary">menD</name>
    <name evidence="10" type="ORF">RSA11_13985</name>
</gene>
<keyword evidence="2 6" id="KW-0479">Metal-binding</keyword>
<organism evidence="10 11">
    <name type="scientific">Exiguobacterium indicum</name>
    <dbReference type="NCBI Taxonomy" id="296995"/>
    <lineage>
        <taxon>Bacteria</taxon>
        <taxon>Bacillati</taxon>
        <taxon>Bacillota</taxon>
        <taxon>Bacilli</taxon>
        <taxon>Bacillales</taxon>
        <taxon>Bacillales Family XII. Incertae Sedis</taxon>
        <taxon>Exiguobacterium</taxon>
    </lineage>
</organism>
<dbReference type="PANTHER" id="PTHR42916">
    <property type="entry name" value="2-SUCCINYL-5-ENOLPYRUVYL-6-HYDROXY-3-CYCLOHEXENE-1-CARBOXYLATE SYNTHASE"/>
    <property type="match status" value="1"/>
</dbReference>
<feature type="domain" description="Menaquinone biosynthesis protein MenD middle" evidence="9">
    <location>
        <begin position="216"/>
        <end position="378"/>
    </location>
</feature>
<comment type="subunit">
    <text evidence="6">Homodimer.</text>
</comment>